<comment type="caution">
    <text evidence="1">The sequence shown here is derived from an EMBL/GenBank/DDBJ whole genome shotgun (WGS) entry which is preliminary data.</text>
</comment>
<dbReference type="Proteomes" id="UP000315010">
    <property type="component" value="Unassembled WGS sequence"/>
</dbReference>
<dbReference type="Pfam" id="PF07591">
    <property type="entry name" value="PT-HINT"/>
    <property type="match status" value="1"/>
</dbReference>
<dbReference type="AlphaFoldDB" id="A0A5C5ZC19"/>
<reference evidence="1 2" key="1">
    <citation type="submission" date="2019-02" db="EMBL/GenBank/DDBJ databases">
        <title>Deep-cultivation of Planctomycetes and their phenomic and genomic characterization uncovers novel biology.</title>
        <authorList>
            <person name="Wiegand S."/>
            <person name="Jogler M."/>
            <person name="Boedeker C."/>
            <person name="Pinto D."/>
            <person name="Vollmers J."/>
            <person name="Rivas-Marin E."/>
            <person name="Kohn T."/>
            <person name="Peeters S.H."/>
            <person name="Heuer A."/>
            <person name="Rast P."/>
            <person name="Oberbeckmann S."/>
            <person name="Bunk B."/>
            <person name="Jeske O."/>
            <person name="Meyerdierks A."/>
            <person name="Storesund J.E."/>
            <person name="Kallscheuer N."/>
            <person name="Luecker S."/>
            <person name="Lage O.M."/>
            <person name="Pohl T."/>
            <person name="Merkel B.J."/>
            <person name="Hornburger P."/>
            <person name="Mueller R.-W."/>
            <person name="Bruemmer F."/>
            <person name="Labrenz M."/>
            <person name="Spormann A.M."/>
            <person name="Op Den Camp H."/>
            <person name="Overmann J."/>
            <person name="Amann R."/>
            <person name="Jetten M.S.M."/>
            <person name="Mascher T."/>
            <person name="Medema M.H."/>
            <person name="Devos D.P."/>
            <person name="Kaster A.-K."/>
            <person name="Ovreas L."/>
            <person name="Rohde M."/>
            <person name="Galperin M.Y."/>
            <person name="Jogler C."/>
        </authorList>
    </citation>
    <scope>NUCLEOTIDE SEQUENCE [LARGE SCALE GENOMIC DNA]</scope>
    <source>
        <strain evidence="1 2">CA13</strain>
    </source>
</reference>
<dbReference type="OrthoDB" id="271912at2"/>
<dbReference type="EMBL" id="SJPJ01000001">
    <property type="protein sequence ID" value="TWT84862.1"/>
    <property type="molecule type" value="Genomic_DNA"/>
</dbReference>
<sequence length="344" mass="37538">MPQGEQLQSALWANDSFLDDITDHYGSVALLEAPAKTATTFKIPIEDVPLGARVPTKNPRPWEYDDSLPDPDEETWSKVIFTVERKDGQMVDAEILRPTSWLTANGIEAGALLPINLPELEVHGEAFVESIEPCPLIAAGEGSVVTARFVTRQVDRVASIEILGPNGQIETLTGTTVHPIWSVDRQDWVELAELHEGEMLQAATGIAAVLSVTVHDRTTPVYNNEVHGEHVYQVGELGLLVHNACPDALDIHRAAKHGGDLHDLAMRLRATMVARTNTTVRTNQVLVDGNNVLSRLRPDIQWIEDGLVHVAEVNISGGSGYHGARRALFEDILGPLFGGYKAVV</sequence>
<evidence type="ECO:0000313" key="2">
    <source>
        <dbReference type="Proteomes" id="UP000315010"/>
    </source>
</evidence>
<evidence type="ECO:0008006" key="3">
    <source>
        <dbReference type="Google" id="ProtNLM"/>
    </source>
</evidence>
<dbReference type="Gene3D" id="2.170.16.10">
    <property type="entry name" value="Hedgehog/Intein (Hint) domain"/>
    <property type="match status" value="1"/>
</dbReference>
<evidence type="ECO:0000313" key="1">
    <source>
        <dbReference type="EMBL" id="TWT84862.1"/>
    </source>
</evidence>
<proteinExistence type="predicted"/>
<dbReference type="InterPro" id="IPR036844">
    <property type="entry name" value="Hint_dom_sf"/>
</dbReference>
<dbReference type="RefSeq" id="WP_146402761.1">
    <property type="nucleotide sequence ID" value="NZ_SJPJ01000001.1"/>
</dbReference>
<organism evidence="1 2">
    <name type="scientific">Novipirellula herctigrandis</name>
    <dbReference type="NCBI Taxonomy" id="2527986"/>
    <lineage>
        <taxon>Bacteria</taxon>
        <taxon>Pseudomonadati</taxon>
        <taxon>Planctomycetota</taxon>
        <taxon>Planctomycetia</taxon>
        <taxon>Pirellulales</taxon>
        <taxon>Pirellulaceae</taxon>
        <taxon>Novipirellula</taxon>
    </lineage>
</organism>
<protein>
    <recommendedName>
        <fullName evidence="3">Intein C-terminal splicing domain-containing protein</fullName>
    </recommendedName>
</protein>
<dbReference type="SUPFAM" id="SSF51294">
    <property type="entry name" value="Hedgehog/intein (Hint) domain"/>
    <property type="match status" value="1"/>
</dbReference>
<name>A0A5C5ZC19_9BACT</name>
<keyword evidence="2" id="KW-1185">Reference proteome</keyword>
<accession>A0A5C5ZC19</accession>
<gene>
    <name evidence="1" type="ORF">CA13_63430</name>
</gene>